<sequence length="162" mass="19661">GLFSLGESSLTDSLFLFNIVDIERKFKNMMLQKTRISAKENKYHFCYHSNRNWHIVKTVANGNNNFRYLREFNLKFLAPKIDGNFKEKKIEIYKIFKNLLLKLVNEHFCRFCLGKIRQRGEMNILRCTKTGCRKEFIFIKKRPFLIQKKWLKNNFIFIFKQF</sequence>
<proteinExistence type="predicted"/>
<dbReference type="Proteomes" id="UP000034350">
    <property type="component" value="Unassembled WGS sequence"/>
</dbReference>
<dbReference type="AlphaFoldDB" id="A0A0F9W9S0"/>
<evidence type="ECO:0000313" key="2">
    <source>
        <dbReference type="Proteomes" id="UP000034350"/>
    </source>
</evidence>
<feature type="non-terminal residue" evidence="1">
    <location>
        <position position="1"/>
    </location>
</feature>
<dbReference type="EMBL" id="JPQZ01000271">
    <property type="protein sequence ID" value="KKO73730.1"/>
    <property type="molecule type" value="Genomic_DNA"/>
</dbReference>
<evidence type="ECO:0000313" key="1">
    <source>
        <dbReference type="EMBL" id="KKO73730.1"/>
    </source>
</evidence>
<dbReference type="GeneID" id="36319748"/>
<gene>
    <name evidence="1" type="ORF">AAJ76_2590002573</name>
</gene>
<name>A0A0F9W9S0_9MICR</name>
<protein>
    <submittedName>
        <fullName evidence="1">Uncharacterized protein</fullName>
    </submittedName>
</protein>
<dbReference type="VEuPathDB" id="MicrosporidiaDB:NCER_102030"/>
<dbReference type="VEuPathDB" id="MicrosporidiaDB:AAJ76_2590002573"/>
<reference evidence="1 2" key="1">
    <citation type="journal article" date="2015" name="Environ. Microbiol.">
        <title>Genome analyses suggest the presence of polyploidy and recent human-driven expansions in eight global populations of the honeybee pathogen Nosema ceranae.</title>
        <authorList>
            <person name="Pelin A."/>
            <person name="Selman M."/>
            <person name="Aris-Brosou S."/>
            <person name="Farinelli L."/>
            <person name="Corradi N."/>
        </authorList>
    </citation>
    <scope>NUCLEOTIDE SEQUENCE [LARGE SCALE GENOMIC DNA]</scope>
    <source>
        <strain evidence="1 2">PA08 1199</strain>
    </source>
</reference>
<comment type="caution">
    <text evidence="1">The sequence shown here is derived from an EMBL/GenBank/DDBJ whole genome shotgun (WGS) entry which is preliminary data.</text>
</comment>
<dbReference type="RefSeq" id="XP_024329472.1">
    <property type="nucleotide sequence ID" value="XM_024474820.1"/>
</dbReference>
<accession>A0A0F9W9S0</accession>
<keyword evidence="2" id="KW-1185">Reference proteome</keyword>
<organism evidence="1 2">
    <name type="scientific">Vairimorpha ceranae</name>
    <dbReference type="NCBI Taxonomy" id="40302"/>
    <lineage>
        <taxon>Eukaryota</taxon>
        <taxon>Fungi</taxon>
        <taxon>Fungi incertae sedis</taxon>
        <taxon>Microsporidia</taxon>
        <taxon>Nosematidae</taxon>
        <taxon>Vairimorpha</taxon>
    </lineage>
</organism>